<dbReference type="GO" id="GO:0005615">
    <property type="term" value="C:extracellular space"/>
    <property type="evidence" value="ECO:0007669"/>
    <property type="project" value="InterPro"/>
</dbReference>
<reference evidence="6 7" key="1">
    <citation type="submission" date="2015-09" db="EMBL/GenBank/DDBJ databases">
        <title>Draft genome of the scarab beetle Oryctes borbonicus.</title>
        <authorList>
            <person name="Meyer J.M."/>
            <person name="Markov G.V."/>
            <person name="Baskaran P."/>
            <person name="Herrmann M."/>
            <person name="Sommer R.J."/>
            <person name="Roedelsperger C."/>
        </authorList>
    </citation>
    <scope>NUCLEOTIDE SEQUENCE [LARGE SCALE GENOMIC DNA]</scope>
    <source>
        <strain evidence="6">OB123</strain>
        <tissue evidence="6">Whole animal</tissue>
    </source>
</reference>
<dbReference type="OrthoDB" id="9440847at2759"/>
<evidence type="ECO:0000313" key="6">
    <source>
        <dbReference type="EMBL" id="KRT79825.1"/>
    </source>
</evidence>
<dbReference type="InterPro" id="IPR042185">
    <property type="entry name" value="Serpin_sf_2"/>
</dbReference>
<dbReference type="Proteomes" id="UP000051574">
    <property type="component" value="Unassembled WGS sequence"/>
</dbReference>
<comment type="caution">
    <text evidence="6">The sequence shown here is derived from an EMBL/GenBank/DDBJ whole genome shotgun (WGS) entry which is preliminary data.</text>
</comment>
<keyword evidence="4" id="KW-0732">Signal</keyword>
<organism evidence="6 7">
    <name type="scientific">Oryctes borbonicus</name>
    <dbReference type="NCBI Taxonomy" id="1629725"/>
    <lineage>
        <taxon>Eukaryota</taxon>
        <taxon>Metazoa</taxon>
        <taxon>Ecdysozoa</taxon>
        <taxon>Arthropoda</taxon>
        <taxon>Hexapoda</taxon>
        <taxon>Insecta</taxon>
        <taxon>Pterygota</taxon>
        <taxon>Neoptera</taxon>
        <taxon>Endopterygota</taxon>
        <taxon>Coleoptera</taxon>
        <taxon>Polyphaga</taxon>
        <taxon>Scarabaeiformia</taxon>
        <taxon>Scarabaeidae</taxon>
        <taxon>Dynastinae</taxon>
        <taxon>Oryctes</taxon>
    </lineage>
</organism>
<feature type="signal peptide" evidence="4">
    <location>
        <begin position="1"/>
        <end position="23"/>
    </location>
</feature>
<dbReference type="InterPro" id="IPR000215">
    <property type="entry name" value="Serpin_fam"/>
</dbReference>
<evidence type="ECO:0000313" key="7">
    <source>
        <dbReference type="Proteomes" id="UP000051574"/>
    </source>
</evidence>
<feature type="chain" id="PRO_5006668206" description="Serpin domain-containing protein" evidence="4">
    <location>
        <begin position="24"/>
        <end position="408"/>
    </location>
</feature>
<dbReference type="Gene3D" id="3.30.497.10">
    <property type="entry name" value="Antithrombin, subunit I, domain 2"/>
    <property type="match status" value="1"/>
</dbReference>
<dbReference type="EMBL" id="LJIG01022579">
    <property type="protein sequence ID" value="KRT79825.1"/>
    <property type="molecule type" value="Genomic_DNA"/>
</dbReference>
<evidence type="ECO:0000256" key="1">
    <source>
        <dbReference type="ARBA" id="ARBA00022690"/>
    </source>
</evidence>
<dbReference type="PANTHER" id="PTHR11461">
    <property type="entry name" value="SERINE PROTEASE INHIBITOR, SERPIN"/>
    <property type="match status" value="1"/>
</dbReference>
<dbReference type="Gene3D" id="2.30.39.10">
    <property type="entry name" value="Alpha-1-antitrypsin, domain 1"/>
    <property type="match status" value="1"/>
</dbReference>
<evidence type="ECO:0000259" key="5">
    <source>
        <dbReference type="SMART" id="SM00093"/>
    </source>
</evidence>
<dbReference type="InterPro" id="IPR042178">
    <property type="entry name" value="Serpin_sf_1"/>
</dbReference>
<accession>A0A0T6AXN2</accession>
<keyword evidence="1" id="KW-0646">Protease inhibitor</keyword>
<name>A0A0T6AXN2_9SCAR</name>
<feature type="domain" description="Serpin" evidence="5">
    <location>
        <begin position="45"/>
        <end position="408"/>
    </location>
</feature>
<sequence>MYKKYFYLCSTLMYLCVLSRVHAQGVEEVRQLGASLDQFSLTFLAKTSRQIGDTINIALSPYTIWSLLNIIREGALENTAVELENTLGIPSNQDKDLFRRNFQILGKYLSRKNNVDVTLETTNSIFTAADQELKSTYLQVVERFYQAEILPVDFRNIKEAINTINNRVSNATKGRIPNLVKEGDIQNADVFISSVLFFKGLWANQFNKSATTREAFYDENGKEIGKVDMMNSFDIYPFSMILSNTATAVELAYKGNMSMIAILPKQGITLQSVLDNLAEQPFSNILDALDRSMIDFGDDPVYIHIPKFSITSDLTINAILYEMGIHDLFNADRANLLGMFNHYLYVSRILQRAEIQVDEEGTVASAATGANIQNKTRPPRFLANRPFAYFIVDKLSRAIIFAGKFSQP</sequence>
<keyword evidence="2" id="KW-0722">Serine protease inhibitor</keyword>
<dbReference type="GO" id="GO:0004867">
    <property type="term" value="F:serine-type endopeptidase inhibitor activity"/>
    <property type="evidence" value="ECO:0007669"/>
    <property type="project" value="UniProtKB-KW"/>
</dbReference>
<evidence type="ECO:0000256" key="3">
    <source>
        <dbReference type="RuleBase" id="RU000411"/>
    </source>
</evidence>
<dbReference type="SMART" id="SM00093">
    <property type="entry name" value="SERPIN"/>
    <property type="match status" value="1"/>
</dbReference>
<evidence type="ECO:0000256" key="2">
    <source>
        <dbReference type="ARBA" id="ARBA00022900"/>
    </source>
</evidence>
<dbReference type="InterPro" id="IPR036186">
    <property type="entry name" value="Serpin_sf"/>
</dbReference>
<dbReference type="SUPFAM" id="SSF56574">
    <property type="entry name" value="Serpins"/>
    <property type="match status" value="1"/>
</dbReference>
<proteinExistence type="inferred from homology"/>
<comment type="similarity">
    <text evidence="3">Belongs to the serpin family.</text>
</comment>
<keyword evidence="7" id="KW-1185">Reference proteome</keyword>
<protein>
    <recommendedName>
        <fullName evidence="5">Serpin domain-containing protein</fullName>
    </recommendedName>
</protein>
<dbReference type="AlphaFoldDB" id="A0A0T6AXN2"/>
<dbReference type="InterPro" id="IPR023796">
    <property type="entry name" value="Serpin_dom"/>
</dbReference>
<dbReference type="Pfam" id="PF00079">
    <property type="entry name" value="Serpin"/>
    <property type="match status" value="1"/>
</dbReference>
<dbReference type="PANTHER" id="PTHR11461:SF367">
    <property type="entry name" value="GH21475P-RELATED"/>
    <property type="match status" value="1"/>
</dbReference>
<evidence type="ECO:0000256" key="4">
    <source>
        <dbReference type="SAM" id="SignalP"/>
    </source>
</evidence>
<dbReference type="CDD" id="cd19598">
    <property type="entry name" value="serpin77Ba-like_insects"/>
    <property type="match status" value="1"/>
</dbReference>
<gene>
    <name evidence="6" type="ORF">AMK59_7058</name>
</gene>